<sequence>MNRAEPERLGGVIRALLSHYWRHPWQAVFLLAGLVAGVALWSAVQIINSHARASYAEADFVLGAQASHWIRSRSGAGVAQADYIALRRAGFRQVFPVVQARVSTADNAPLAIIATDLLALPAGMAGEGGDAFDNASLDWQAFVQPPYQAWFPAAVASELGIAEGEQLALHDGRRLPPAVIAAREQQGRQIFMDVGAALSLLGRDRFTALAVGPASPDDVARLAAALPADLMLDANQQRLDLTQLTASLHTQLTAMSLLSFAVGLFIVFNAVRFSLWYRRPTLRTLRLVGVSVRALALAIVAETLAWSVLGSALGLLAGLGISHALLPSVSASLQNLYGAVVGADLLLDPVTIAIAWGMTLVGLAFALAWPLLLQLRGPVLPGGSASAGVMAEARARRVLLVGAGALALAAAGVYWQMGTVIEGFVLLGLVLFAAAWALPQALASAHRLLGRALAGAPLVQRWIVSDGWAQLPALRTAMMALLLALTANLGVETLVGSFRTALAGWLDQRIGADIYVNSAQLDTRRFVADPVNADWLATAHARTGVTIRWQGRPTKVYGLDITTPDTRALPLAQAEPDALARWAGGDRRILANEQAHYLGGLRLGQTVTLPTDGGATDYTVAGFFHDYGNPYFQFYLPREEVARRWRDVQSTGLALWLKPGEDNETAEAALVAAGAQPGEWFAQGDIKRLSMKIFDRTFAMTAAMNTLTLLVAGAALLTALLAILHERLPEFAQWRALGVTRRELLRVIAVPLALFVTLTWLAAIPLGALLSWLLIHDLNVMSFGWSMPMLWSPQPALKLGLLSAGIVVLVLMIVLSQLTRKLPQAMAQLGSAQ</sequence>
<dbReference type="AlphaFoldDB" id="A0A557QW84"/>
<dbReference type="InterPro" id="IPR038766">
    <property type="entry name" value="Membrane_comp_ABC_pdt"/>
</dbReference>
<dbReference type="EMBL" id="VMNK01000007">
    <property type="protein sequence ID" value="TVO57175.1"/>
    <property type="molecule type" value="Genomic_DNA"/>
</dbReference>
<feature type="domain" description="ABC3 transporter permease C-terminal" evidence="7">
    <location>
        <begin position="704"/>
        <end position="821"/>
    </location>
</feature>
<evidence type="ECO:0000256" key="4">
    <source>
        <dbReference type="ARBA" id="ARBA00022989"/>
    </source>
</evidence>
<dbReference type="GO" id="GO:0005886">
    <property type="term" value="C:plasma membrane"/>
    <property type="evidence" value="ECO:0007669"/>
    <property type="project" value="UniProtKB-SubCell"/>
</dbReference>
<gene>
    <name evidence="9" type="ORF">FHP91_09775</name>
</gene>
<dbReference type="RefSeq" id="WP_144309415.1">
    <property type="nucleotide sequence ID" value="NZ_VMNK01000007.1"/>
</dbReference>
<organism evidence="9 10">
    <name type="scientific">Denitromonas halophila</name>
    <dbReference type="NCBI Taxonomy" id="1629404"/>
    <lineage>
        <taxon>Bacteria</taxon>
        <taxon>Pseudomonadati</taxon>
        <taxon>Pseudomonadota</taxon>
        <taxon>Betaproteobacteria</taxon>
        <taxon>Rhodocyclales</taxon>
        <taxon>Zoogloeaceae</taxon>
        <taxon>Denitromonas</taxon>
    </lineage>
</organism>
<keyword evidence="4 6" id="KW-1133">Transmembrane helix</keyword>
<dbReference type="Pfam" id="PF12704">
    <property type="entry name" value="MacB_PCD"/>
    <property type="match status" value="1"/>
</dbReference>
<dbReference type="Pfam" id="PF02687">
    <property type="entry name" value="FtsX"/>
    <property type="match status" value="2"/>
</dbReference>
<evidence type="ECO:0000313" key="10">
    <source>
        <dbReference type="Proteomes" id="UP000319502"/>
    </source>
</evidence>
<feature type="transmembrane region" description="Helical" evidence="6">
    <location>
        <begin position="398"/>
        <end position="417"/>
    </location>
</feature>
<keyword evidence="5 6" id="KW-0472">Membrane</keyword>
<dbReference type="PANTHER" id="PTHR30287">
    <property type="entry name" value="MEMBRANE COMPONENT OF PREDICTED ABC SUPERFAMILY METABOLITE UPTAKE TRANSPORTER"/>
    <property type="match status" value="1"/>
</dbReference>
<feature type="transmembrane region" description="Helical" evidence="6">
    <location>
        <begin position="350"/>
        <end position="372"/>
    </location>
</feature>
<dbReference type="InterPro" id="IPR003838">
    <property type="entry name" value="ABC3_permease_C"/>
</dbReference>
<dbReference type="PANTHER" id="PTHR30287:SF2">
    <property type="entry name" value="BLL1001 PROTEIN"/>
    <property type="match status" value="1"/>
</dbReference>
<evidence type="ECO:0000256" key="2">
    <source>
        <dbReference type="ARBA" id="ARBA00022475"/>
    </source>
</evidence>
<evidence type="ECO:0000256" key="1">
    <source>
        <dbReference type="ARBA" id="ARBA00004651"/>
    </source>
</evidence>
<dbReference type="Proteomes" id="UP000319502">
    <property type="component" value="Unassembled WGS sequence"/>
</dbReference>
<comment type="caution">
    <text evidence="9">The sequence shown here is derived from an EMBL/GenBank/DDBJ whole genome shotgun (WGS) entry which is preliminary data.</text>
</comment>
<feature type="transmembrane region" description="Helical" evidence="6">
    <location>
        <begin position="744"/>
        <end position="775"/>
    </location>
</feature>
<accession>A0A557QW84</accession>
<feature type="transmembrane region" description="Helical" evidence="6">
    <location>
        <begin position="423"/>
        <end position="443"/>
    </location>
</feature>
<evidence type="ECO:0000256" key="6">
    <source>
        <dbReference type="SAM" id="Phobius"/>
    </source>
</evidence>
<name>A0A557QW84_9RHOO</name>
<proteinExistence type="predicted"/>
<comment type="subcellular location">
    <subcellularLocation>
        <location evidence="1">Cell membrane</location>
        <topology evidence="1">Multi-pass membrane protein</topology>
    </subcellularLocation>
</comment>
<evidence type="ECO:0000313" key="9">
    <source>
        <dbReference type="EMBL" id="TVO57175.1"/>
    </source>
</evidence>
<feature type="domain" description="MacB-like periplasmic core" evidence="8">
    <location>
        <begin position="477"/>
        <end position="672"/>
    </location>
</feature>
<dbReference type="OrthoDB" id="5291724at2"/>
<keyword evidence="10" id="KW-1185">Reference proteome</keyword>
<protein>
    <submittedName>
        <fullName evidence="9">ABC transporter permease</fullName>
    </submittedName>
</protein>
<evidence type="ECO:0000259" key="7">
    <source>
        <dbReference type="Pfam" id="PF02687"/>
    </source>
</evidence>
<feature type="domain" description="ABC3 transporter permease C-terminal" evidence="7">
    <location>
        <begin position="254"/>
        <end position="374"/>
    </location>
</feature>
<feature type="transmembrane region" description="Helical" evidence="6">
    <location>
        <begin position="697"/>
        <end position="724"/>
    </location>
</feature>
<feature type="transmembrane region" description="Helical" evidence="6">
    <location>
        <begin position="25"/>
        <end position="44"/>
    </location>
</feature>
<dbReference type="InterPro" id="IPR025857">
    <property type="entry name" value="MacB_PCD"/>
</dbReference>
<reference evidence="9 10" key="1">
    <citation type="submission" date="2019-07" db="EMBL/GenBank/DDBJ databases">
        <title>The pathways for chlorine oxyanion respiration interact through the shared metabolite chlorate.</title>
        <authorList>
            <person name="Barnum T.P."/>
            <person name="Cheng Y."/>
            <person name="Hill K.A."/>
            <person name="Lucas L.N."/>
            <person name="Carlson H.K."/>
            <person name="Coates J.D."/>
        </authorList>
    </citation>
    <scope>NUCLEOTIDE SEQUENCE [LARGE SCALE GENOMIC DNA]</scope>
    <source>
        <strain evidence="9 10">SFB-3</strain>
    </source>
</reference>
<keyword evidence="3 6" id="KW-0812">Transmembrane</keyword>
<feature type="transmembrane region" description="Helical" evidence="6">
    <location>
        <begin position="257"/>
        <end position="277"/>
    </location>
</feature>
<evidence type="ECO:0000256" key="3">
    <source>
        <dbReference type="ARBA" id="ARBA00022692"/>
    </source>
</evidence>
<evidence type="ECO:0000256" key="5">
    <source>
        <dbReference type="ARBA" id="ARBA00023136"/>
    </source>
</evidence>
<feature type="transmembrane region" description="Helical" evidence="6">
    <location>
        <begin position="308"/>
        <end position="330"/>
    </location>
</feature>
<keyword evidence="2" id="KW-1003">Cell membrane</keyword>
<feature type="transmembrane region" description="Helical" evidence="6">
    <location>
        <begin position="796"/>
        <end position="816"/>
    </location>
</feature>
<evidence type="ECO:0000259" key="8">
    <source>
        <dbReference type="Pfam" id="PF12704"/>
    </source>
</evidence>